<dbReference type="PROSITE" id="PS52016">
    <property type="entry name" value="TONB_DEPENDENT_REC_3"/>
    <property type="match status" value="1"/>
</dbReference>
<dbReference type="InterPro" id="IPR036942">
    <property type="entry name" value="Beta-barrel_TonB_sf"/>
</dbReference>
<keyword evidence="4 10" id="KW-0812">Transmembrane</keyword>
<evidence type="ECO:0000256" key="3">
    <source>
        <dbReference type="ARBA" id="ARBA00022452"/>
    </source>
</evidence>
<feature type="domain" description="TonB-dependent receptor plug" evidence="14">
    <location>
        <begin position="46"/>
        <end position="148"/>
    </location>
</feature>
<feature type="chain" id="PRO_5046662059" evidence="12">
    <location>
        <begin position="27"/>
        <end position="659"/>
    </location>
</feature>
<keyword evidence="16" id="KW-1185">Reference proteome</keyword>
<evidence type="ECO:0000256" key="5">
    <source>
        <dbReference type="ARBA" id="ARBA00022729"/>
    </source>
</evidence>
<dbReference type="Proteomes" id="UP001200430">
    <property type="component" value="Unassembled WGS sequence"/>
</dbReference>
<dbReference type="PANTHER" id="PTHR30069:SF29">
    <property type="entry name" value="HEMOGLOBIN AND HEMOGLOBIN-HAPTOGLOBIN-BINDING PROTEIN 1-RELATED"/>
    <property type="match status" value="1"/>
</dbReference>
<evidence type="ECO:0000256" key="7">
    <source>
        <dbReference type="ARBA" id="ARBA00023136"/>
    </source>
</evidence>
<evidence type="ECO:0000256" key="11">
    <source>
        <dbReference type="RuleBase" id="RU003357"/>
    </source>
</evidence>
<dbReference type="RefSeq" id="WP_236099859.1">
    <property type="nucleotide sequence ID" value="NZ_JAKGUD010000011.1"/>
</dbReference>
<dbReference type="InterPro" id="IPR037066">
    <property type="entry name" value="Plug_dom_sf"/>
</dbReference>
<accession>A0ABS9ER20</accession>
<dbReference type="InterPro" id="IPR012910">
    <property type="entry name" value="Plug_dom"/>
</dbReference>
<dbReference type="Pfam" id="PF07715">
    <property type="entry name" value="Plug"/>
    <property type="match status" value="1"/>
</dbReference>
<name>A0ABS9ER20_9BACT</name>
<protein>
    <submittedName>
        <fullName evidence="15">TonB-dependent receptor</fullName>
    </submittedName>
</protein>
<dbReference type="PANTHER" id="PTHR30069">
    <property type="entry name" value="TONB-DEPENDENT OUTER MEMBRANE RECEPTOR"/>
    <property type="match status" value="1"/>
</dbReference>
<evidence type="ECO:0000259" key="13">
    <source>
        <dbReference type="Pfam" id="PF00593"/>
    </source>
</evidence>
<evidence type="ECO:0000313" key="16">
    <source>
        <dbReference type="Proteomes" id="UP001200430"/>
    </source>
</evidence>
<evidence type="ECO:0000256" key="10">
    <source>
        <dbReference type="PROSITE-ProRule" id="PRU01360"/>
    </source>
</evidence>
<evidence type="ECO:0000256" key="1">
    <source>
        <dbReference type="ARBA" id="ARBA00004571"/>
    </source>
</evidence>
<evidence type="ECO:0000256" key="6">
    <source>
        <dbReference type="ARBA" id="ARBA00023077"/>
    </source>
</evidence>
<keyword evidence="9 10" id="KW-0998">Cell outer membrane</keyword>
<comment type="caution">
    <text evidence="15">The sequence shown here is derived from an EMBL/GenBank/DDBJ whole genome shotgun (WGS) entry which is preliminary data.</text>
</comment>
<proteinExistence type="inferred from homology"/>
<dbReference type="SUPFAM" id="SSF56935">
    <property type="entry name" value="Porins"/>
    <property type="match status" value="1"/>
</dbReference>
<evidence type="ECO:0000256" key="2">
    <source>
        <dbReference type="ARBA" id="ARBA00022448"/>
    </source>
</evidence>
<evidence type="ECO:0000256" key="12">
    <source>
        <dbReference type="SAM" id="SignalP"/>
    </source>
</evidence>
<dbReference type="EMBL" id="JAKGUD010000011">
    <property type="protein sequence ID" value="MCF4143154.1"/>
    <property type="molecule type" value="Genomic_DNA"/>
</dbReference>
<evidence type="ECO:0000256" key="4">
    <source>
        <dbReference type="ARBA" id="ARBA00022692"/>
    </source>
</evidence>
<gene>
    <name evidence="15" type="ORF">L2W38_10065</name>
</gene>
<keyword evidence="8 15" id="KW-0675">Receptor</keyword>
<keyword evidence="5 12" id="KW-0732">Signal</keyword>
<keyword evidence="6 11" id="KW-0798">TonB box</keyword>
<dbReference type="Gene3D" id="2.170.130.10">
    <property type="entry name" value="TonB-dependent receptor, plug domain"/>
    <property type="match status" value="1"/>
</dbReference>
<evidence type="ECO:0000259" key="14">
    <source>
        <dbReference type="Pfam" id="PF07715"/>
    </source>
</evidence>
<evidence type="ECO:0000256" key="8">
    <source>
        <dbReference type="ARBA" id="ARBA00023170"/>
    </source>
</evidence>
<keyword evidence="2 10" id="KW-0813">Transport</keyword>
<dbReference type="InterPro" id="IPR039426">
    <property type="entry name" value="TonB-dep_rcpt-like"/>
</dbReference>
<feature type="domain" description="TonB-dependent receptor-like beta-barrel" evidence="13">
    <location>
        <begin position="182"/>
        <end position="619"/>
    </location>
</feature>
<keyword evidence="3 10" id="KW-1134">Transmembrane beta strand</keyword>
<comment type="subcellular location">
    <subcellularLocation>
        <location evidence="1 10">Cell outer membrane</location>
        <topology evidence="1 10">Multi-pass membrane protein</topology>
    </subcellularLocation>
</comment>
<dbReference type="InterPro" id="IPR000531">
    <property type="entry name" value="Beta-barrel_TonB"/>
</dbReference>
<reference evidence="15 16" key="1">
    <citation type="submission" date="2022-01" db="EMBL/GenBank/DDBJ databases">
        <title>Dethiosulfovibrio faecalis sp. nov., a novel proteolytic, non-sulfur-reducing bacterium isolated from a marine aquaculture solid waste bioreactor.</title>
        <authorList>
            <person name="Grabowski S."/>
            <person name="Apolinario E."/>
            <person name="Schneider N."/>
            <person name="Marshall C.W."/>
            <person name="Sowers K.R."/>
        </authorList>
    </citation>
    <scope>NUCLEOTIDE SEQUENCE [LARGE SCALE GENOMIC DNA]</scope>
    <source>
        <strain evidence="15 16">DSM 12537</strain>
    </source>
</reference>
<dbReference type="CDD" id="cd01347">
    <property type="entry name" value="ligand_gated_channel"/>
    <property type="match status" value="1"/>
</dbReference>
<keyword evidence="7 10" id="KW-0472">Membrane</keyword>
<evidence type="ECO:0000313" key="15">
    <source>
        <dbReference type="EMBL" id="MCF4143154.1"/>
    </source>
</evidence>
<dbReference type="Gene3D" id="2.40.170.20">
    <property type="entry name" value="TonB-dependent receptor, beta-barrel domain"/>
    <property type="match status" value="1"/>
</dbReference>
<feature type="signal peptide" evidence="12">
    <location>
        <begin position="1"/>
        <end position="26"/>
    </location>
</feature>
<sequence>MRQKTAISLIPMLAAAVIASSTETSAMDIAPVTVTASYLEDFQELSPGTISVIRPDETKGEFKTLPDLLRQSVGVHITEIQGHGGYTVASIRGSTSSQVAVYVDNVLMNSASEPTVDLSTVPIENVERIEIYRGHIPARFGVSGMGAVINIVTKAPSKSENSVMIGAGSLGLEKWSSRTVFPTGSGTSLFTTELEGYDGDFSFHNTRGTANGKDDYEAKRQFNSYTFEDLMYKWADDDWTFKTHYYHKNRDVPYSARLNNDVIENGTLYGRRRQDISKKEISIARDLQMGSFDGDVYLLYMDESKEFKDPTGTRRGNMPSWSDFDSSRIEGGIQLNRWIGESQQLSFYGNWAFEDHDVAGDGGYSIYNIEHYSRHSLKLTLEDTIFPFEGTDIQIVPMIRYNKVGEDDGWSWSLAGSYPLSGGWNIKSSIGHYFRSPSFYEIFGDGVYIVPNDSIKAEEGDQWDLGLRWNGNIGSVKTEAGITYFHSKTEDLIVFVDKGPFQGKYENIDDAEVDGIEAEINAKWDKSSLSIGYTYMDSTNLAVNEQYRDNPLPNRPEHAWHLRFQQGFGESLTGFAEVSYISDNYLDQLGEVVWSDYSKVDLGGKWRIEEDLLLSMGVNDVFDTTKNIHSYGVSLPGTTLTPQYPLEGRTFYLSIIWDI</sequence>
<evidence type="ECO:0000256" key="9">
    <source>
        <dbReference type="ARBA" id="ARBA00023237"/>
    </source>
</evidence>
<organism evidence="15 16">
    <name type="scientific">Dethiosulfovibrio marinus</name>
    <dbReference type="NCBI Taxonomy" id="133532"/>
    <lineage>
        <taxon>Bacteria</taxon>
        <taxon>Thermotogati</taxon>
        <taxon>Synergistota</taxon>
        <taxon>Synergistia</taxon>
        <taxon>Synergistales</taxon>
        <taxon>Dethiosulfovibrionaceae</taxon>
        <taxon>Dethiosulfovibrio</taxon>
    </lineage>
</organism>
<comment type="similarity">
    <text evidence="10 11">Belongs to the TonB-dependent receptor family.</text>
</comment>
<dbReference type="Pfam" id="PF00593">
    <property type="entry name" value="TonB_dep_Rec_b-barrel"/>
    <property type="match status" value="1"/>
</dbReference>